<dbReference type="GO" id="GO:0003724">
    <property type="term" value="F:RNA helicase activity"/>
    <property type="evidence" value="ECO:0007669"/>
    <property type="project" value="TreeGrafter"/>
</dbReference>
<dbReference type="CDD" id="cd09641">
    <property type="entry name" value="Cas3''_I"/>
    <property type="match status" value="1"/>
</dbReference>
<dbReference type="GO" id="GO:0003723">
    <property type="term" value="F:RNA binding"/>
    <property type="evidence" value="ECO:0007669"/>
    <property type="project" value="TreeGrafter"/>
</dbReference>
<dbReference type="Gene3D" id="3.40.50.300">
    <property type="entry name" value="P-loop containing nucleotide triphosphate hydrolases"/>
    <property type="match status" value="2"/>
</dbReference>
<keyword evidence="3" id="KW-0540">Nuclease</keyword>
<dbReference type="SMART" id="SM00487">
    <property type="entry name" value="DEXDc"/>
    <property type="match status" value="1"/>
</dbReference>
<dbReference type="PATRIC" id="fig|93930.3.peg.1684"/>
<dbReference type="GO" id="GO:0051607">
    <property type="term" value="P:defense response to virus"/>
    <property type="evidence" value="ECO:0007669"/>
    <property type="project" value="UniProtKB-KW"/>
</dbReference>
<organism evidence="13 14">
    <name type="scientific">Thermotoga petrophila</name>
    <dbReference type="NCBI Taxonomy" id="93929"/>
    <lineage>
        <taxon>Bacteria</taxon>
        <taxon>Thermotogati</taxon>
        <taxon>Thermotogota</taxon>
        <taxon>Thermotogae</taxon>
        <taxon>Thermotogales</taxon>
        <taxon>Thermotogaceae</taxon>
        <taxon>Thermotoga</taxon>
    </lineage>
</organism>
<dbReference type="NCBIfam" id="TIGR01587">
    <property type="entry name" value="cas3_core"/>
    <property type="match status" value="1"/>
</dbReference>
<dbReference type="GO" id="GO:0005524">
    <property type="term" value="F:ATP binding"/>
    <property type="evidence" value="ECO:0007669"/>
    <property type="project" value="UniProtKB-KW"/>
</dbReference>
<evidence type="ECO:0000259" key="10">
    <source>
        <dbReference type="PROSITE" id="PS51192"/>
    </source>
</evidence>
<dbReference type="InterPro" id="IPR006483">
    <property type="entry name" value="CRISPR-assoc_Cas3_HD"/>
</dbReference>
<evidence type="ECO:0000256" key="4">
    <source>
        <dbReference type="ARBA" id="ARBA00022723"/>
    </source>
</evidence>
<gene>
    <name evidence="13" type="ORF">XD57_0833</name>
</gene>
<dbReference type="InterPro" id="IPR038257">
    <property type="entry name" value="CRISPR-assoc_Cas3_HD_sf"/>
</dbReference>
<keyword evidence="5" id="KW-0547">Nucleotide-binding</keyword>
<dbReference type="InterPro" id="IPR011545">
    <property type="entry name" value="DEAD/DEAH_box_helicase_dom"/>
</dbReference>
<comment type="similarity">
    <text evidence="2">In the central section; belongs to the CRISPR-associated helicase Cas3 family.</text>
</comment>
<dbReference type="PROSITE" id="PS51194">
    <property type="entry name" value="HELICASE_CTER"/>
    <property type="match status" value="1"/>
</dbReference>
<evidence type="ECO:0000256" key="6">
    <source>
        <dbReference type="ARBA" id="ARBA00022801"/>
    </source>
</evidence>
<reference evidence="13 14" key="1">
    <citation type="journal article" date="2015" name="MBio">
        <title>Genome-Resolved Metagenomic Analysis Reveals Roles for Candidate Phyla and Other Microbial Community Members in Biogeochemical Transformations in Oil Reservoirs.</title>
        <authorList>
            <person name="Hu P."/>
            <person name="Tom L."/>
            <person name="Singh A."/>
            <person name="Thomas B.C."/>
            <person name="Baker B.J."/>
            <person name="Piceno Y.M."/>
            <person name="Andersen G.L."/>
            <person name="Banfield J.F."/>
        </authorList>
    </citation>
    <scope>NUCLEOTIDE SEQUENCE [LARGE SCALE GENOMIC DNA]</scope>
    <source>
        <strain evidence="13">46_26</strain>
    </source>
</reference>
<evidence type="ECO:0000256" key="5">
    <source>
        <dbReference type="ARBA" id="ARBA00022741"/>
    </source>
</evidence>
<evidence type="ECO:0000259" key="12">
    <source>
        <dbReference type="PROSITE" id="PS51643"/>
    </source>
</evidence>
<dbReference type="InterPro" id="IPR006474">
    <property type="entry name" value="Helicase_Cas3_CRISPR-ass_core"/>
</dbReference>
<evidence type="ECO:0000313" key="13">
    <source>
        <dbReference type="EMBL" id="KUK23068.1"/>
    </source>
</evidence>
<dbReference type="GO" id="GO:0004518">
    <property type="term" value="F:nuclease activity"/>
    <property type="evidence" value="ECO:0007669"/>
    <property type="project" value="UniProtKB-KW"/>
</dbReference>
<proteinExistence type="inferred from homology"/>
<dbReference type="InterPro" id="IPR050547">
    <property type="entry name" value="DEAD_box_RNA_helicases"/>
</dbReference>
<dbReference type="InterPro" id="IPR014001">
    <property type="entry name" value="Helicase_ATP-bd"/>
</dbReference>
<dbReference type="Pfam" id="PF00270">
    <property type="entry name" value="DEAD"/>
    <property type="match status" value="1"/>
</dbReference>
<feature type="domain" description="Helicase ATP-binding" evidence="10">
    <location>
        <begin position="253"/>
        <end position="437"/>
    </location>
</feature>
<keyword evidence="9" id="KW-0051">Antiviral defense</keyword>
<dbReference type="Pfam" id="PF22590">
    <property type="entry name" value="Cas3-like_C_2"/>
    <property type="match status" value="1"/>
</dbReference>
<evidence type="ECO:0000256" key="7">
    <source>
        <dbReference type="ARBA" id="ARBA00022806"/>
    </source>
</evidence>
<keyword evidence="8" id="KW-0067">ATP-binding</keyword>
<feature type="domain" description="HD Cas3-type" evidence="12">
    <location>
        <begin position="6"/>
        <end position="209"/>
    </location>
</feature>
<accession>A0A101EQK6</accession>
<evidence type="ECO:0000256" key="9">
    <source>
        <dbReference type="ARBA" id="ARBA00023118"/>
    </source>
</evidence>
<keyword evidence="4" id="KW-0479">Metal-binding</keyword>
<dbReference type="PANTHER" id="PTHR47963:SF9">
    <property type="entry name" value="CRISPR-ASSOCIATED ENDONUCLEASE_HELICASE CAS3"/>
    <property type="match status" value="1"/>
</dbReference>
<dbReference type="InterPro" id="IPR001650">
    <property type="entry name" value="Helicase_C-like"/>
</dbReference>
<evidence type="ECO:0000256" key="1">
    <source>
        <dbReference type="ARBA" id="ARBA00006847"/>
    </source>
</evidence>
<dbReference type="InterPro" id="IPR027417">
    <property type="entry name" value="P-loop_NTPase"/>
</dbReference>
<keyword evidence="6" id="KW-0378">Hydrolase</keyword>
<evidence type="ECO:0000256" key="8">
    <source>
        <dbReference type="ARBA" id="ARBA00022840"/>
    </source>
</evidence>
<dbReference type="PROSITE" id="PS51643">
    <property type="entry name" value="HD_CAS3"/>
    <property type="match status" value="1"/>
</dbReference>
<dbReference type="EMBL" id="LGFG01000056">
    <property type="protein sequence ID" value="KUK23068.1"/>
    <property type="molecule type" value="Genomic_DNA"/>
</dbReference>
<dbReference type="GO" id="GO:0046872">
    <property type="term" value="F:metal ion binding"/>
    <property type="evidence" value="ECO:0007669"/>
    <property type="project" value="UniProtKB-KW"/>
</dbReference>
<evidence type="ECO:0000259" key="11">
    <source>
        <dbReference type="PROSITE" id="PS51194"/>
    </source>
</evidence>
<dbReference type="GO" id="GO:0016787">
    <property type="term" value="F:hydrolase activity"/>
    <property type="evidence" value="ECO:0007669"/>
    <property type="project" value="UniProtKB-KW"/>
</dbReference>
<sequence>MSKILAKSNGVTLREHVLDLLEVLENLQIDSGVRELAGKAILYHDLGKVIYAFQKKVGGDVPEDGIPDVPHSFLSIAFIPENTLRELGEGLSRIFLSAVLYHHWRETYLDYLFGRKKESVCKAYERLLEVGDEIVWLLREEMGDLCEIELNKPLCEYLSHNSIIDSGLVFPPHLISLLPSIILKELNIRDENYKRYIITSGTVMRADRFASYVETVGNKELLKKADKRLERDQIGVVQRYLERISNKVWQLDLLKDCRGENIVLVAPTGAGKTEYALMWSKGKTLFTLPLQSATNMMYERVKNYFGEENVGLLHSDAAVYLFFSSFLKNNFEDREGEVLQIVEQSRFFSHPFVISTGDQVFPSALKYPGYEMIYSILANSYLVIDEIQAYSPEAAAIIVKTAEDVKQLGGHFLIMTATLPGFIRDEILKRAELEEKNIKDVYEDIPQGRLLRNLVKVEKSLDPVEKAVEFFKKGCRVLIVRNTVRNAIETYRQLVEKLGKEDVLLIHSRMTLEDRRRIEEILESYRPGAKGRNIILVSTQVVEASMDIDFDILLTDIAPADSLVQRMGRIFRKREWTEEFPNTFIYADSNEKKRKELIAGVYSEEVVSATLKSLKDMLGIEGMFDIEKPFKLDELSKRKWVEETYQALFQGSNYLKKFRETLDVLDSGYSSEKKHEAHRIFRRVASMSIVPENLKEDLKQELKSVSDYFDFRRVTAKYLVDVPLHHIKSGALEPLEVESENEQVLKWASALYVLKGSRYEKGLGIFLEE</sequence>
<dbReference type="SUPFAM" id="SSF52540">
    <property type="entry name" value="P-loop containing nucleoside triphosphate hydrolases"/>
    <property type="match status" value="1"/>
</dbReference>
<comment type="caution">
    <text evidence="13">The sequence shown here is derived from an EMBL/GenBank/DDBJ whole genome shotgun (WGS) entry which is preliminary data.</text>
</comment>
<dbReference type="AlphaFoldDB" id="A0A101EQK6"/>
<comment type="similarity">
    <text evidence="1">In the N-terminal section; belongs to the CRISPR-associated nuclease Cas3-HD family.</text>
</comment>
<dbReference type="PANTHER" id="PTHR47963">
    <property type="entry name" value="DEAD-BOX ATP-DEPENDENT RNA HELICASE 47, MITOCHONDRIAL"/>
    <property type="match status" value="1"/>
</dbReference>
<protein>
    <submittedName>
        <fullName evidence="13">CRISPR-associated helicase, Cas3 family</fullName>
    </submittedName>
</protein>
<dbReference type="Gene3D" id="1.10.3210.30">
    <property type="match status" value="1"/>
</dbReference>
<evidence type="ECO:0000256" key="2">
    <source>
        <dbReference type="ARBA" id="ARBA00009046"/>
    </source>
</evidence>
<evidence type="ECO:0000313" key="14">
    <source>
        <dbReference type="Proteomes" id="UP000058636"/>
    </source>
</evidence>
<keyword evidence="7" id="KW-0347">Helicase</keyword>
<dbReference type="Proteomes" id="UP000058636">
    <property type="component" value="Unassembled WGS sequence"/>
</dbReference>
<dbReference type="InterPro" id="IPR054712">
    <property type="entry name" value="Cas3-like_dom"/>
</dbReference>
<dbReference type="PROSITE" id="PS51192">
    <property type="entry name" value="HELICASE_ATP_BIND_1"/>
    <property type="match status" value="1"/>
</dbReference>
<dbReference type="NCBIfam" id="TIGR01596">
    <property type="entry name" value="cas3_HD"/>
    <property type="match status" value="1"/>
</dbReference>
<name>A0A101EQK6_9THEM</name>
<feature type="domain" description="Helicase C-terminal" evidence="11">
    <location>
        <begin position="463"/>
        <end position="618"/>
    </location>
</feature>
<evidence type="ECO:0000256" key="3">
    <source>
        <dbReference type="ARBA" id="ARBA00022722"/>
    </source>
</evidence>
<dbReference type="SMART" id="SM00490">
    <property type="entry name" value="HELICc"/>
    <property type="match status" value="1"/>
</dbReference>